<dbReference type="Proteomes" id="UP000002419">
    <property type="component" value="Chromosome"/>
</dbReference>
<evidence type="ECO:0000313" key="2">
    <source>
        <dbReference type="Proteomes" id="UP000002419"/>
    </source>
</evidence>
<dbReference type="AlphaFoldDB" id="B3DS12"/>
<gene>
    <name evidence="1" type="ordered locus">BLD_0485</name>
</gene>
<organism evidence="1 2">
    <name type="scientific">Bifidobacterium longum (strain DJO10A)</name>
    <dbReference type="NCBI Taxonomy" id="205913"/>
    <lineage>
        <taxon>Bacteria</taxon>
        <taxon>Bacillati</taxon>
        <taxon>Actinomycetota</taxon>
        <taxon>Actinomycetes</taxon>
        <taxon>Bifidobacteriales</taxon>
        <taxon>Bifidobacteriaceae</taxon>
        <taxon>Bifidobacterium</taxon>
    </lineage>
</organism>
<reference evidence="1 2" key="2">
    <citation type="journal article" date="2008" name="BMC Genomics">
        <title>Comparative genomic analysis of the gut bacterium Bifidobacterium longum reveals loci susceptible to deletion during pure culture growth.</title>
        <authorList>
            <person name="Lee J.H."/>
            <person name="Karamychev V.N."/>
            <person name="Kozyavkin S.A."/>
            <person name="Mills D."/>
            <person name="Pavlov A.R."/>
            <person name="Pavlova N.V."/>
            <person name="Polouchine N.N."/>
            <person name="Richardson P.M."/>
            <person name="Shakhova V.V."/>
            <person name="Slesarev A.I."/>
            <person name="Weimer B."/>
            <person name="O'Sullivan D.J."/>
        </authorList>
    </citation>
    <scope>NUCLEOTIDE SEQUENCE [LARGE SCALE GENOMIC DNA]</scope>
    <source>
        <strain evidence="1 2">DJO10A</strain>
    </source>
</reference>
<evidence type="ECO:0000313" key="1">
    <source>
        <dbReference type="EMBL" id="ACD97931.1"/>
    </source>
</evidence>
<reference evidence="1 2" key="1">
    <citation type="journal article" date="2006" name="Appl. Environ. Microbiol.">
        <title>Sequence analysis of two cryptic plasmids from Bifidobacterium longum DJO10A and construction of a shuttle cloning vector.</title>
        <authorList>
            <person name="Lee J.H."/>
            <person name="O'Sullivan D.J."/>
        </authorList>
    </citation>
    <scope>NUCLEOTIDE SEQUENCE [LARGE SCALE GENOMIC DNA]</scope>
    <source>
        <strain evidence="1 2">DJO10A</strain>
    </source>
</reference>
<dbReference type="HOGENOM" id="CLU_766539_0_0_11"/>
<dbReference type="KEGG" id="blj:BLD_0485"/>
<protein>
    <submittedName>
        <fullName evidence="1">Uncharacterized protein</fullName>
    </submittedName>
</protein>
<sequence>MIVGGGHALADQYRVRSRAGVVFDLDRAEYAGFRHLDDVIGQIGREFVVFVHVHLEVLQVARVDADHLGTGLAGAFDLFAGVRLHQHGHAELVRQVEQVLELGVVQCGDDEQHQVGAVGAGLEDLVVGDDEVLAQHWNVHGGADLVEIVKAAEEFAAFGEHGDGACAALLVLAGQRGRVRDVGQVALGRRRALDLGDHGDAVGALKPSCRVNRSRGRQRGLLHILKRYGELTGALILQRSRHQFVQNRHGPPFVGVRSCATLGHVLSRLPNPSYILGFRRRFRLRQNIGINWHACADVSRSTWNGTPWLDRTIDGASLLAGVRNSGTALSRRLQFHEVAPLQGDGKRLIQPLDSTEPMRLF</sequence>
<proteinExistence type="predicted"/>
<name>B3DS12_BIFLD</name>
<accession>B3DS12</accession>
<dbReference type="EMBL" id="CP000605">
    <property type="protein sequence ID" value="ACD97931.1"/>
    <property type="molecule type" value="Genomic_DNA"/>
</dbReference>